<dbReference type="EMBL" id="PKMF04000038">
    <property type="protein sequence ID" value="KAK7856230.1"/>
    <property type="molecule type" value="Genomic_DNA"/>
</dbReference>
<dbReference type="AlphaFoldDB" id="A0AAW0LXC1"/>
<keyword evidence="2" id="KW-0732">Signal</keyword>
<keyword evidence="1" id="KW-0812">Transmembrane</keyword>
<sequence>MHLALVLLDFLPWTKSDYWTGCKPNFTVSNCHNGREANKEFDFVKLTNTDWPVSDNNFLKDLQLMSQHEVSPLSNGRKNTNITRIALIKVPKGHGSDMKGKSDKKGEPMVVILAVLLSSSAFLNILFFLASFVASFYIYHKR</sequence>
<evidence type="ECO:0000313" key="4">
    <source>
        <dbReference type="Proteomes" id="UP000237347"/>
    </source>
</evidence>
<dbReference type="Proteomes" id="UP000237347">
    <property type="component" value="Unassembled WGS sequence"/>
</dbReference>
<organism evidence="3 4">
    <name type="scientific">Quercus suber</name>
    <name type="common">Cork oak</name>
    <dbReference type="NCBI Taxonomy" id="58331"/>
    <lineage>
        <taxon>Eukaryota</taxon>
        <taxon>Viridiplantae</taxon>
        <taxon>Streptophyta</taxon>
        <taxon>Embryophyta</taxon>
        <taxon>Tracheophyta</taxon>
        <taxon>Spermatophyta</taxon>
        <taxon>Magnoliopsida</taxon>
        <taxon>eudicotyledons</taxon>
        <taxon>Gunneridae</taxon>
        <taxon>Pentapetalae</taxon>
        <taxon>rosids</taxon>
        <taxon>fabids</taxon>
        <taxon>Fagales</taxon>
        <taxon>Fagaceae</taxon>
        <taxon>Quercus</taxon>
    </lineage>
</organism>
<keyword evidence="1" id="KW-0472">Membrane</keyword>
<reference evidence="3 4" key="1">
    <citation type="journal article" date="2018" name="Sci. Data">
        <title>The draft genome sequence of cork oak.</title>
        <authorList>
            <person name="Ramos A.M."/>
            <person name="Usie A."/>
            <person name="Barbosa P."/>
            <person name="Barros P.M."/>
            <person name="Capote T."/>
            <person name="Chaves I."/>
            <person name="Simoes F."/>
            <person name="Abreu I."/>
            <person name="Carrasquinho I."/>
            <person name="Faro C."/>
            <person name="Guimaraes J.B."/>
            <person name="Mendonca D."/>
            <person name="Nobrega F."/>
            <person name="Rodrigues L."/>
            <person name="Saibo N.J.M."/>
            <person name="Varela M.C."/>
            <person name="Egas C."/>
            <person name="Matos J."/>
            <person name="Miguel C.M."/>
            <person name="Oliveira M.M."/>
            <person name="Ricardo C.P."/>
            <person name="Goncalves S."/>
        </authorList>
    </citation>
    <scope>NUCLEOTIDE SEQUENCE [LARGE SCALE GENOMIC DNA]</scope>
    <source>
        <strain evidence="4">cv. HL8</strain>
    </source>
</reference>
<evidence type="ECO:0000256" key="1">
    <source>
        <dbReference type="SAM" id="Phobius"/>
    </source>
</evidence>
<protein>
    <submittedName>
        <fullName evidence="3">Uncharacterized protein</fullName>
    </submittedName>
</protein>
<evidence type="ECO:0000313" key="3">
    <source>
        <dbReference type="EMBL" id="KAK7856230.1"/>
    </source>
</evidence>
<evidence type="ECO:0000256" key="2">
    <source>
        <dbReference type="SAM" id="SignalP"/>
    </source>
</evidence>
<keyword evidence="1" id="KW-1133">Transmembrane helix</keyword>
<gene>
    <name evidence="3" type="ORF">CFP56_024530</name>
</gene>
<feature type="chain" id="PRO_5043810593" evidence="2">
    <location>
        <begin position="17"/>
        <end position="142"/>
    </location>
</feature>
<comment type="caution">
    <text evidence="3">The sequence shown here is derived from an EMBL/GenBank/DDBJ whole genome shotgun (WGS) entry which is preliminary data.</text>
</comment>
<name>A0AAW0LXC1_QUESU</name>
<feature type="signal peptide" evidence="2">
    <location>
        <begin position="1"/>
        <end position="16"/>
    </location>
</feature>
<keyword evidence="4" id="KW-1185">Reference proteome</keyword>
<proteinExistence type="predicted"/>
<feature type="transmembrane region" description="Helical" evidence="1">
    <location>
        <begin position="109"/>
        <end position="139"/>
    </location>
</feature>
<accession>A0AAW0LXC1</accession>